<accession>A0A0A0HUS8</accession>
<name>A0A0A0HUS8_PARBD</name>
<organism evidence="1 2">
    <name type="scientific">Paracoccidioides brasiliensis (strain Pb18)</name>
    <dbReference type="NCBI Taxonomy" id="502780"/>
    <lineage>
        <taxon>Eukaryota</taxon>
        <taxon>Fungi</taxon>
        <taxon>Dikarya</taxon>
        <taxon>Ascomycota</taxon>
        <taxon>Pezizomycotina</taxon>
        <taxon>Eurotiomycetes</taxon>
        <taxon>Eurotiomycetidae</taxon>
        <taxon>Onygenales</taxon>
        <taxon>Ajellomycetaceae</taxon>
        <taxon>Paracoccidioides</taxon>
    </lineage>
</organism>
<evidence type="ECO:0000313" key="1">
    <source>
        <dbReference type="EMBL" id="KGM92362.1"/>
    </source>
</evidence>
<dbReference type="eggNOG" id="ENOG502RPSY">
    <property type="taxonomic scope" value="Eukaryota"/>
</dbReference>
<dbReference type="HOGENOM" id="CLU_180222_0_0_1"/>
<proteinExistence type="predicted"/>
<gene>
    <name evidence="1" type="ORF">PADG_11561</name>
</gene>
<reference evidence="1 2" key="1">
    <citation type="journal article" date="2011" name="PLoS Genet.">
        <title>Comparative genomic analysis of human fungal pathogens causing paracoccidioidomycosis.</title>
        <authorList>
            <person name="Desjardins C.A."/>
            <person name="Champion M.D."/>
            <person name="Holder J.W."/>
            <person name="Muszewska A."/>
            <person name="Goldberg J."/>
            <person name="Bailao A.M."/>
            <person name="Brigido M.M."/>
            <person name="Ferreira M.E."/>
            <person name="Garcia A.M."/>
            <person name="Grynberg M."/>
            <person name="Gujja S."/>
            <person name="Heiman D.I."/>
            <person name="Henn M.R."/>
            <person name="Kodira C.D."/>
            <person name="Leon-Narvaez H."/>
            <person name="Longo L.V."/>
            <person name="Ma L.J."/>
            <person name="Malavazi I."/>
            <person name="Matsuo A.L."/>
            <person name="Morais F.V."/>
            <person name="Pereira M."/>
            <person name="Rodriguez-Brito S."/>
            <person name="Sakthikumar S."/>
            <person name="Salem-Izacc S.M."/>
            <person name="Sykes S.M."/>
            <person name="Teixeira M.M."/>
            <person name="Vallejo M.C."/>
            <person name="Walter M.E."/>
            <person name="Yandava C."/>
            <person name="Young S."/>
            <person name="Zeng Q."/>
            <person name="Zucker J."/>
            <person name="Felipe M.S."/>
            <person name="Goldman G.H."/>
            <person name="Haas B.J."/>
            <person name="McEwen J.G."/>
            <person name="Nino-Vega G."/>
            <person name="Puccia R."/>
            <person name="San-Blas G."/>
            <person name="Soares C.M."/>
            <person name="Birren B.W."/>
            <person name="Cuomo C.A."/>
        </authorList>
    </citation>
    <scope>NUCLEOTIDE SEQUENCE [LARGE SCALE GENOMIC DNA]</scope>
    <source>
        <strain evidence="1 2">Pb18</strain>
    </source>
</reference>
<dbReference type="KEGG" id="pbn:PADG_11561"/>
<dbReference type="InParanoid" id="A0A0A0HUS8"/>
<dbReference type="GeneID" id="22587458"/>
<dbReference type="VEuPathDB" id="FungiDB:PADG_11561"/>
<dbReference type="RefSeq" id="XP_010759018.1">
    <property type="nucleotide sequence ID" value="XM_010760716.1"/>
</dbReference>
<dbReference type="AlphaFoldDB" id="A0A0A0HUS8"/>
<dbReference type="Proteomes" id="UP000001628">
    <property type="component" value="Unassembled WGS sequence"/>
</dbReference>
<keyword evidence="2" id="KW-1185">Reference proteome</keyword>
<protein>
    <submittedName>
        <fullName evidence="1">Uncharacterized protein</fullName>
    </submittedName>
</protein>
<sequence>MATDPRGKTDSALEVKLPNSGPEKFCFSKGKKGLRLKSSGEFSWDKRQTGLGVADGTICPRFQIAGDMGDTKAEAGGGKGEAMTVGVLVINNAVRRTVLEV</sequence>
<evidence type="ECO:0000313" key="2">
    <source>
        <dbReference type="Proteomes" id="UP000001628"/>
    </source>
</evidence>
<dbReference type="EMBL" id="KN275959">
    <property type="protein sequence ID" value="KGM92362.1"/>
    <property type="molecule type" value="Genomic_DNA"/>
</dbReference>